<feature type="domain" description="Ubiquitin-like" evidence="1">
    <location>
        <begin position="1"/>
        <end position="80"/>
    </location>
</feature>
<dbReference type="OrthoDB" id="428577at2759"/>
<organism evidence="3 4">
    <name type="scientific">Aphanomyces stellatus</name>
    <dbReference type="NCBI Taxonomy" id="120398"/>
    <lineage>
        <taxon>Eukaryota</taxon>
        <taxon>Sar</taxon>
        <taxon>Stramenopiles</taxon>
        <taxon>Oomycota</taxon>
        <taxon>Saprolegniomycetes</taxon>
        <taxon>Saprolegniales</taxon>
        <taxon>Verrucalvaceae</taxon>
        <taxon>Aphanomyces</taxon>
    </lineage>
</organism>
<dbReference type="PROSITE" id="PS50053">
    <property type="entry name" value="UBIQUITIN_2"/>
    <property type="match status" value="1"/>
</dbReference>
<evidence type="ECO:0000259" key="1">
    <source>
        <dbReference type="PROSITE" id="PS50053"/>
    </source>
</evidence>
<keyword evidence="4" id="KW-1185">Reference proteome</keyword>
<reference evidence="3 4" key="1">
    <citation type="submission" date="2019-03" db="EMBL/GenBank/DDBJ databases">
        <authorList>
            <person name="Gaulin E."/>
            <person name="Dumas B."/>
        </authorList>
    </citation>
    <scope>NUCLEOTIDE SEQUENCE [LARGE SCALE GENOMIC DNA]</scope>
    <source>
        <strain evidence="3">CBS 568.67</strain>
    </source>
</reference>
<dbReference type="EMBL" id="CAADRA010006992">
    <property type="protein sequence ID" value="VFT97968.1"/>
    <property type="molecule type" value="Genomic_DNA"/>
</dbReference>
<evidence type="ECO:0000313" key="4">
    <source>
        <dbReference type="Proteomes" id="UP000332933"/>
    </source>
</evidence>
<dbReference type="Pfam" id="PF11976">
    <property type="entry name" value="Rad60-SLD"/>
    <property type="match status" value="1"/>
</dbReference>
<dbReference type="EMBL" id="VJMH01006966">
    <property type="protein sequence ID" value="KAF0686948.1"/>
    <property type="molecule type" value="Genomic_DNA"/>
</dbReference>
<dbReference type="InterPro" id="IPR029071">
    <property type="entry name" value="Ubiquitin-like_domsf"/>
</dbReference>
<dbReference type="SUPFAM" id="SSF54236">
    <property type="entry name" value="Ubiquitin-like"/>
    <property type="match status" value="1"/>
</dbReference>
<dbReference type="Gene3D" id="3.10.20.90">
    <property type="entry name" value="Phosphatidylinositol 3-kinase Catalytic Subunit, Chain A, domain 1"/>
    <property type="match status" value="1"/>
</dbReference>
<evidence type="ECO:0000313" key="3">
    <source>
        <dbReference type="EMBL" id="VFT97968.1"/>
    </source>
</evidence>
<gene>
    <name evidence="3" type="primary">Aste57867_21296</name>
    <name evidence="2" type="ORF">As57867_021227</name>
    <name evidence="3" type="ORF">ASTE57867_21296</name>
</gene>
<dbReference type="Proteomes" id="UP000332933">
    <property type="component" value="Unassembled WGS sequence"/>
</dbReference>
<dbReference type="PANTHER" id="PTHR47725">
    <property type="entry name" value="OS03G0364000 PROTEIN"/>
    <property type="match status" value="1"/>
</dbReference>
<proteinExistence type="predicted"/>
<dbReference type="CDD" id="cd17039">
    <property type="entry name" value="Ubl_ubiquitin_like"/>
    <property type="match status" value="1"/>
</dbReference>
<dbReference type="InterPro" id="IPR022617">
    <property type="entry name" value="Rad60/SUMO-like_dom"/>
</dbReference>
<protein>
    <submittedName>
        <fullName evidence="3">Aste57867_21296 protein</fullName>
    </submittedName>
</protein>
<accession>A0A485LIK3</accession>
<dbReference type="AlphaFoldDB" id="A0A485LIK3"/>
<evidence type="ECO:0000313" key="2">
    <source>
        <dbReference type="EMBL" id="KAF0686948.1"/>
    </source>
</evidence>
<sequence length="108" mass="12438">MSVYLRVKRKNQTFFVLAEPHDTFLKVKETLASILTLSSSNQVQLWHTNKQKELLDAATVADQEIENDAVIYLCLKKENTEVWEDIQVAKLELDHHDGSNNNDHSTKD</sequence>
<dbReference type="InterPro" id="IPR000626">
    <property type="entry name" value="Ubiquitin-like_dom"/>
</dbReference>
<reference evidence="2" key="2">
    <citation type="submission" date="2019-06" db="EMBL/GenBank/DDBJ databases">
        <title>Genomics analysis of Aphanomyces spp. identifies a new class of oomycete effector associated with host adaptation.</title>
        <authorList>
            <person name="Gaulin E."/>
        </authorList>
    </citation>
    <scope>NUCLEOTIDE SEQUENCE</scope>
    <source>
        <strain evidence="2">CBS 578.67</strain>
    </source>
</reference>
<dbReference type="PANTHER" id="PTHR47725:SF2">
    <property type="entry name" value="UBIQUITIN-LIKE DOMAIN-CONTAINING PROTEIN"/>
    <property type="match status" value="1"/>
</dbReference>
<name>A0A485LIK3_9STRA</name>